<keyword evidence="3" id="KW-1185">Reference proteome</keyword>
<reference evidence="2 3" key="1">
    <citation type="submission" date="2022-07" db="EMBL/GenBank/DDBJ databases">
        <title>Genome sequence of Terrisporobacter mayombei DSM6539.</title>
        <authorList>
            <person name="Boeer T."/>
            <person name="Bengelsdorf F.R."/>
            <person name="Daniel R."/>
            <person name="Poehlein A."/>
        </authorList>
    </citation>
    <scope>NUCLEOTIDE SEQUENCE [LARGE SCALE GENOMIC DNA]</scope>
    <source>
        <strain evidence="2 3">DSM 6539</strain>
    </source>
</reference>
<evidence type="ECO:0008006" key="4">
    <source>
        <dbReference type="Google" id="ProtNLM"/>
    </source>
</evidence>
<feature type="compositionally biased region" description="Polar residues" evidence="1">
    <location>
        <begin position="121"/>
        <end position="139"/>
    </location>
</feature>
<evidence type="ECO:0000313" key="3">
    <source>
        <dbReference type="Proteomes" id="UP001235030"/>
    </source>
</evidence>
<name>A0ABY9Q5X4_9FIRM</name>
<feature type="region of interest" description="Disordered" evidence="1">
    <location>
        <begin position="121"/>
        <end position="147"/>
    </location>
</feature>
<dbReference type="Proteomes" id="UP001235030">
    <property type="component" value="Chromosome"/>
</dbReference>
<sequence>MHQGYIKLHRKIKDSPLWQSCKPERKVILITILLMANHKEKTIILDSTREKITLLPGQFVTSRSKLAKECGKGISEQMVRSALVDFQKHNFLTKESTSESTKGYTLITIKNWELYQIDSANQPSKQPKKQPSINQAPTTNKNDKNVKNNIYTSQCDELWKLYPNKKGKKDAYKKLPKLLEEYLLEELKRSVERYSKEVEGKNKQYIQHGSTFFNGGYVDYLDENFKETSHDSVKEKPKLDQYGYEII</sequence>
<evidence type="ECO:0000313" key="2">
    <source>
        <dbReference type="EMBL" id="WMT82933.1"/>
    </source>
</evidence>
<dbReference type="RefSeq" id="WP_309164843.1">
    <property type="nucleotide sequence ID" value="NZ_CP101637.1"/>
</dbReference>
<organism evidence="2 3">
    <name type="scientific">Terrisporobacter mayombei</name>
    <dbReference type="NCBI Taxonomy" id="1541"/>
    <lineage>
        <taxon>Bacteria</taxon>
        <taxon>Bacillati</taxon>
        <taxon>Bacillota</taxon>
        <taxon>Clostridia</taxon>
        <taxon>Peptostreptococcales</taxon>
        <taxon>Peptostreptococcaceae</taxon>
        <taxon>Terrisporobacter</taxon>
    </lineage>
</organism>
<gene>
    <name evidence="2" type="ORF">TEMA_34310</name>
</gene>
<proteinExistence type="predicted"/>
<protein>
    <recommendedName>
        <fullName evidence="4">Replication protein</fullName>
    </recommendedName>
</protein>
<accession>A0ABY9Q5X4</accession>
<dbReference type="EMBL" id="CP101637">
    <property type="protein sequence ID" value="WMT82933.1"/>
    <property type="molecule type" value="Genomic_DNA"/>
</dbReference>
<evidence type="ECO:0000256" key="1">
    <source>
        <dbReference type="SAM" id="MobiDB-lite"/>
    </source>
</evidence>